<name>A0A2S5TDI4_9GAMM</name>
<gene>
    <name evidence="7" type="ORF">C3942_14620</name>
</gene>
<comment type="caution">
    <text evidence="7">The sequence shown here is derived from an EMBL/GenBank/DDBJ whole genome shotgun (WGS) entry which is preliminary data.</text>
</comment>
<dbReference type="RefSeq" id="WP_104231098.1">
    <property type="nucleotide sequence ID" value="NZ_PSNW01000008.1"/>
</dbReference>
<reference evidence="7 8" key="1">
    <citation type="submission" date="2018-02" db="EMBL/GenBank/DDBJ databases">
        <title>Genome sequencing of Solimonas sp. HR-BB.</title>
        <authorList>
            <person name="Lee Y."/>
            <person name="Jeon C.O."/>
        </authorList>
    </citation>
    <scope>NUCLEOTIDE SEQUENCE [LARGE SCALE GENOMIC DNA]</scope>
    <source>
        <strain evidence="7 8">HR-BB</strain>
    </source>
</reference>
<keyword evidence="8" id="KW-1185">Reference proteome</keyword>
<dbReference type="PANTHER" id="PTHR42693">
    <property type="entry name" value="ARYLSULFATASE FAMILY MEMBER"/>
    <property type="match status" value="1"/>
</dbReference>
<dbReference type="Proteomes" id="UP000238220">
    <property type="component" value="Unassembled WGS sequence"/>
</dbReference>
<organism evidence="7 8">
    <name type="scientific">Solimonas fluminis</name>
    <dbReference type="NCBI Taxonomy" id="2086571"/>
    <lineage>
        <taxon>Bacteria</taxon>
        <taxon>Pseudomonadati</taxon>
        <taxon>Pseudomonadota</taxon>
        <taxon>Gammaproteobacteria</taxon>
        <taxon>Nevskiales</taxon>
        <taxon>Nevskiaceae</taxon>
        <taxon>Solimonas</taxon>
    </lineage>
</organism>
<evidence type="ECO:0000313" key="8">
    <source>
        <dbReference type="Proteomes" id="UP000238220"/>
    </source>
</evidence>
<dbReference type="OrthoDB" id="9803751at2"/>
<dbReference type="Gene3D" id="3.30.1120.10">
    <property type="match status" value="1"/>
</dbReference>
<feature type="signal peptide" evidence="5">
    <location>
        <begin position="1"/>
        <end position="22"/>
    </location>
</feature>
<accession>A0A2S5TDI4</accession>
<feature type="chain" id="PRO_5015552825" evidence="5">
    <location>
        <begin position="23"/>
        <end position="578"/>
    </location>
</feature>
<dbReference type="CDD" id="cd16025">
    <property type="entry name" value="PAS_like"/>
    <property type="match status" value="1"/>
</dbReference>
<dbReference type="PROSITE" id="PS00149">
    <property type="entry name" value="SULFATASE_2"/>
    <property type="match status" value="1"/>
</dbReference>
<evidence type="ECO:0000256" key="1">
    <source>
        <dbReference type="ARBA" id="ARBA00008779"/>
    </source>
</evidence>
<comment type="similarity">
    <text evidence="1">Belongs to the sulfatase family.</text>
</comment>
<dbReference type="InterPro" id="IPR024607">
    <property type="entry name" value="Sulfatase_CS"/>
</dbReference>
<evidence type="ECO:0000259" key="6">
    <source>
        <dbReference type="Pfam" id="PF00884"/>
    </source>
</evidence>
<evidence type="ECO:0000256" key="3">
    <source>
        <dbReference type="ARBA" id="ARBA00022801"/>
    </source>
</evidence>
<keyword evidence="3" id="KW-0378">Hydrolase</keyword>
<protein>
    <submittedName>
        <fullName evidence="7">Arylsulfatase</fullName>
    </submittedName>
</protein>
<dbReference type="PROSITE" id="PS51257">
    <property type="entry name" value="PROKAR_LIPOPROTEIN"/>
    <property type="match status" value="1"/>
</dbReference>
<evidence type="ECO:0000256" key="5">
    <source>
        <dbReference type="SAM" id="SignalP"/>
    </source>
</evidence>
<keyword evidence="2" id="KW-0479">Metal-binding</keyword>
<dbReference type="Gene3D" id="3.40.720.10">
    <property type="entry name" value="Alkaline Phosphatase, subunit A"/>
    <property type="match status" value="1"/>
</dbReference>
<dbReference type="AlphaFoldDB" id="A0A2S5TDI4"/>
<dbReference type="EMBL" id="PSNW01000008">
    <property type="protein sequence ID" value="PPE73059.1"/>
    <property type="molecule type" value="Genomic_DNA"/>
</dbReference>
<evidence type="ECO:0000256" key="2">
    <source>
        <dbReference type="ARBA" id="ARBA00022723"/>
    </source>
</evidence>
<dbReference type="GO" id="GO:0004065">
    <property type="term" value="F:arylsulfatase activity"/>
    <property type="evidence" value="ECO:0007669"/>
    <property type="project" value="TreeGrafter"/>
</dbReference>
<dbReference type="InterPro" id="IPR017850">
    <property type="entry name" value="Alkaline_phosphatase_core_sf"/>
</dbReference>
<keyword evidence="5" id="KW-0732">Signal</keyword>
<dbReference type="GO" id="GO:0046872">
    <property type="term" value="F:metal ion binding"/>
    <property type="evidence" value="ECO:0007669"/>
    <property type="project" value="UniProtKB-KW"/>
</dbReference>
<dbReference type="SUPFAM" id="SSF53649">
    <property type="entry name" value="Alkaline phosphatase-like"/>
    <property type="match status" value="1"/>
</dbReference>
<keyword evidence="4" id="KW-0106">Calcium</keyword>
<feature type="domain" description="Sulfatase N-terminal" evidence="6">
    <location>
        <begin position="37"/>
        <end position="446"/>
    </location>
</feature>
<sequence>MTLRFLPIVRFLAPACGGLLLAACGSSSTPDPAAGRPDIVVILADDLGYSDIGAFGSEIRTPSLDALAREGQVLGNFHVTQLCSTTRANLLTGADHHLVGVGSLVDLKLPYQNGKPGYEGGFNDKARTFAQLLRDAGYHTYMAGKWHLGTQGPEHWGFERSFALDGLLGYANNFGPVAGKENSADPVVFEDGQPAAIPPGKFSTDHYVDKLIEYVDAQRRDGKPFLLYLPVQAPHWPVQAPDDYLERYRGAYDAGYAAVRDARIARQKALGLIPQDFQAHPGSPAGTLSYGIPGPIIHRPWELLLPQERQQEARNMEVFAGMVENLDHNVGRLLAYLQRIGRYDNTLVVFLSDNGADGNGYPTPPDGFLDNSLENYGKQGSFLYHSVGWGEVGSAPFRQFKGFTAEGGISSPTLLKLPRERNGNRQVHALASALDLAPTILELAGIGDPGTQYAGREVAPLEGRSLLPLLRGEAAAAHAADTAFVGEVYNHRYVRRGPWKITRTDALPFAGGLLADQDWLLFNVEQDRGETTVLARRGVGSIAMPAPADGYSEIFDGLLADWDAYVERVGVALPPLQR</sequence>
<proteinExistence type="inferred from homology"/>
<evidence type="ECO:0000256" key="4">
    <source>
        <dbReference type="ARBA" id="ARBA00022837"/>
    </source>
</evidence>
<evidence type="ECO:0000313" key="7">
    <source>
        <dbReference type="EMBL" id="PPE73059.1"/>
    </source>
</evidence>
<dbReference type="InterPro" id="IPR050738">
    <property type="entry name" value="Sulfatase"/>
</dbReference>
<dbReference type="PANTHER" id="PTHR42693:SF33">
    <property type="entry name" value="ARYLSULFATASE"/>
    <property type="match status" value="1"/>
</dbReference>
<dbReference type="Pfam" id="PF00884">
    <property type="entry name" value="Sulfatase"/>
    <property type="match status" value="1"/>
</dbReference>
<dbReference type="InterPro" id="IPR000917">
    <property type="entry name" value="Sulfatase_N"/>
</dbReference>